<dbReference type="InterPro" id="IPR000983">
    <property type="entry name" value="Bac_GSPG_pilin"/>
</dbReference>
<dbReference type="NCBIfam" id="TIGR02532">
    <property type="entry name" value="IV_pilin_GFxxxE"/>
    <property type="match status" value="1"/>
</dbReference>
<evidence type="ECO:0000256" key="3">
    <source>
        <dbReference type="ARBA" id="ARBA00022692"/>
    </source>
</evidence>
<name>A0A650ENG5_9BACT</name>
<dbReference type="AlphaFoldDB" id="A0A650ENG5"/>
<dbReference type="Gene3D" id="3.30.700.10">
    <property type="entry name" value="Glycoprotein, Type 4 Pilin"/>
    <property type="match status" value="1"/>
</dbReference>
<dbReference type="Pfam" id="PF07963">
    <property type="entry name" value="N_methyl"/>
    <property type="match status" value="1"/>
</dbReference>
<sequence length="173" mass="19178">MKGFTLIELLVVVLIIGILAAVALPQYTKAVEKSRLSTVYPLVKALAEAEEAYFMANGSYTCDLSLLDISLNFGESFSKAYYTGTMSGQRTDLWEVGCVDNGNWKSIRAIRLGGKYPVWLQYSLTPWGSAKPGWYCVESASSSSSPCRELLGVDEASKMVPNWFGRWYLMSAR</sequence>
<dbReference type="PRINTS" id="PR00813">
    <property type="entry name" value="BCTERIALGSPG"/>
</dbReference>
<accession>A0A650ENG5</accession>
<keyword evidence="2" id="KW-0488">Methylation</keyword>
<keyword evidence="5" id="KW-0472">Membrane</keyword>
<dbReference type="GO" id="GO:0015627">
    <property type="term" value="C:type II protein secretion system complex"/>
    <property type="evidence" value="ECO:0007669"/>
    <property type="project" value="InterPro"/>
</dbReference>
<gene>
    <name evidence="6" type="ORF">Elusimicrob2101_0010</name>
</gene>
<keyword evidence="4" id="KW-1133">Transmembrane helix</keyword>
<keyword evidence="3" id="KW-0812">Transmembrane</keyword>
<protein>
    <recommendedName>
        <fullName evidence="7">Prepilin-type N-terminal cleavage/methylation domain-containing protein</fullName>
    </recommendedName>
</protein>
<dbReference type="SUPFAM" id="SSF54523">
    <property type="entry name" value="Pili subunits"/>
    <property type="match status" value="1"/>
</dbReference>
<dbReference type="InterPro" id="IPR012902">
    <property type="entry name" value="N_methyl_site"/>
</dbReference>
<dbReference type="GO" id="GO:0015628">
    <property type="term" value="P:protein secretion by the type II secretion system"/>
    <property type="evidence" value="ECO:0007669"/>
    <property type="project" value="InterPro"/>
</dbReference>
<organism evidence="6">
    <name type="scientific">uncultured Elusimicrobia bacterium</name>
    <dbReference type="NCBI Taxonomy" id="699876"/>
    <lineage>
        <taxon>Bacteria</taxon>
        <taxon>Pseudomonadati</taxon>
        <taxon>Elusimicrobiota</taxon>
        <taxon>Elusimicrobia</taxon>
        <taxon>environmental samples</taxon>
    </lineage>
</organism>
<dbReference type="EMBL" id="MN577572">
    <property type="protein sequence ID" value="QGT50738.1"/>
    <property type="molecule type" value="Genomic_DNA"/>
</dbReference>
<dbReference type="InterPro" id="IPR045584">
    <property type="entry name" value="Pilin-like"/>
</dbReference>
<dbReference type="PROSITE" id="PS00409">
    <property type="entry name" value="PROKAR_NTER_METHYL"/>
    <property type="match status" value="1"/>
</dbReference>
<evidence type="ECO:0000256" key="4">
    <source>
        <dbReference type="ARBA" id="ARBA00022989"/>
    </source>
</evidence>
<evidence type="ECO:0000256" key="2">
    <source>
        <dbReference type="ARBA" id="ARBA00022481"/>
    </source>
</evidence>
<dbReference type="GO" id="GO:0016020">
    <property type="term" value="C:membrane"/>
    <property type="evidence" value="ECO:0007669"/>
    <property type="project" value="UniProtKB-SubCell"/>
</dbReference>
<dbReference type="PANTHER" id="PTHR30093:SF44">
    <property type="entry name" value="TYPE II SECRETION SYSTEM CORE PROTEIN G"/>
    <property type="match status" value="1"/>
</dbReference>
<evidence type="ECO:0000256" key="5">
    <source>
        <dbReference type="ARBA" id="ARBA00023136"/>
    </source>
</evidence>
<evidence type="ECO:0008006" key="7">
    <source>
        <dbReference type="Google" id="ProtNLM"/>
    </source>
</evidence>
<comment type="subcellular location">
    <subcellularLocation>
        <location evidence="1">Membrane</location>
        <topology evidence="1">Single-pass membrane protein</topology>
    </subcellularLocation>
</comment>
<evidence type="ECO:0000313" key="6">
    <source>
        <dbReference type="EMBL" id="QGT50738.1"/>
    </source>
</evidence>
<evidence type="ECO:0000256" key="1">
    <source>
        <dbReference type="ARBA" id="ARBA00004167"/>
    </source>
</evidence>
<reference evidence="6" key="1">
    <citation type="journal article" date="2020" name="J. ISSAAS">
        <title>Lactobacilli and other gastrointestinal microbiota of Peromyscus leucopus, reservoir host for agents of Lyme disease and other zoonoses in North America.</title>
        <authorList>
            <person name="Milovic A."/>
            <person name="Bassam K."/>
            <person name="Shao H."/>
            <person name="Chatzistamou I."/>
            <person name="Tufts D.M."/>
            <person name="Diuk-Wasser M."/>
            <person name="Barbour A.G."/>
        </authorList>
    </citation>
    <scope>NUCLEOTIDE SEQUENCE</scope>
    <source>
        <strain evidence="6">LL30</strain>
    </source>
</reference>
<proteinExistence type="predicted"/>
<dbReference type="PANTHER" id="PTHR30093">
    <property type="entry name" value="GENERAL SECRETION PATHWAY PROTEIN G"/>
    <property type="match status" value="1"/>
</dbReference>